<dbReference type="GO" id="GO:0005975">
    <property type="term" value="P:carbohydrate metabolic process"/>
    <property type="evidence" value="ECO:0007669"/>
    <property type="project" value="InterPro"/>
</dbReference>
<reference evidence="3 4" key="1">
    <citation type="submission" date="2019-08" db="EMBL/GenBank/DDBJ databases">
        <title>Phlebobacter frassis gen. nov. sp. nov., a new member of family Sphingobacteriaceae isolated from sand fly rearing media.</title>
        <authorList>
            <person name="Kakumanu M.L."/>
            <person name="Marayati B.F."/>
            <person name="Wada-Katsumata A."/>
            <person name="Wasserberg G."/>
            <person name="Schal C."/>
            <person name="Apperson C.S."/>
            <person name="Ponnusamy L."/>
        </authorList>
    </citation>
    <scope>NUCLEOTIDE SEQUENCE [LARGE SCALE GENOMIC DNA]</scope>
    <source>
        <strain evidence="3 4">SSI9</strain>
    </source>
</reference>
<evidence type="ECO:0000256" key="1">
    <source>
        <dbReference type="ARBA" id="ARBA00006865"/>
    </source>
</evidence>
<keyword evidence="3" id="KW-0378">Hydrolase</keyword>
<dbReference type="SUPFAM" id="SSF51445">
    <property type="entry name" value="(Trans)glycosidases"/>
    <property type="match status" value="1"/>
</dbReference>
<dbReference type="PANTHER" id="PTHR10963:SF55">
    <property type="entry name" value="GLYCOSIDE HYDROLASE FAMILY 16 PROTEIN"/>
    <property type="match status" value="1"/>
</dbReference>
<dbReference type="CDD" id="cd08023">
    <property type="entry name" value="GH16_laminarinase_like"/>
    <property type="match status" value="1"/>
</dbReference>
<gene>
    <name evidence="3" type="ORF">FXV77_01950</name>
</gene>
<sequence length="682" mass="77558">MMLFRILLYVILPFFLEIPMVSAQKNKPIKTTIVQDKGNYTLMRGGKPYFIKGAGGSQYLEQLKAYGGNSIRTWSPHDAGRILDEAYDLGLTVTLGLSIQTERHGFDYNNVEAVAKQLEATREVILRYKDHPALLAWGIGNELNLHYTNPKVWDAVNDIANMIHQMDGNHLVTTMLAGVNKKEIDYIKERCPALDLIAVQVYGGLASVPQQIKDAGWNKAYIVTEWGPTGHWEVVSTPWGAPIEETSREKAMVYKKRYQASIANDKYCLGSYVFLWGQKQERTPTWYGLFTEDGEENEVVDVMQYLWSGKWPENRAPLLEELTLDGKQASDFPVVEPNESYAIFVTATDPEDDQLVTRWELLEESTDLKEGGDREERPTTLPGLVKVENTMQAQLTAPKQKGAYRLFVYVTDGNNNVATANIPFYVESAIDTFSTTTYRFTENPVWADEFEYEGLPDTEKWSYDIGGSGWGNNELQYYREARPENVQVADGLLTITARKETHEGSEYTSTRLISKGKGDFLYGRFEVKAKVPQGRGTWPAAWMLPSDWAYGDWPASGEIDILEHVGYDQDMVHISVHTEDYNHSIGTQKTAFKKIENATTEFHTFRVDWTPQYIRGFVDDVQLFNFPNEGAGYKVWPFDQKFHWLLNLAVGGDWGGQQGIDEEAFPAQLQIDYVRVYDLLNP</sequence>
<dbReference type="InterPro" id="IPR013320">
    <property type="entry name" value="ConA-like_dom_sf"/>
</dbReference>
<dbReference type="Proteomes" id="UP000322362">
    <property type="component" value="Unassembled WGS sequence"/>
</dbReference>
<dbReference type="InterPro" id="IPR050546">
    <property type="entry name" value="Glycosyl_Hydrlase_16"/>
</dbReference>
<feature type="domain" description="GH16" evidence="2">
    <location>
        <begin position="431"/>
        <end position="682"/>
    </location>
</feature>
<dbReference type="EMBL" id="VTAV01000001">
    <property type="protein sequence ID" value="TYR38067.1"/>
    <property type="molecule type" value="Genomic_DNA"/>
</dbReference>
<comment type="caution">
    <text evidence="3">The sequence shown here is derived from an EMBL/GenBank/DDBJ whole genome shotgun (WGS) entry which is preliminary data.</text>
</comment>
<dbReference type="RefSeq" id="WP_148917532.1">
    <property type="nucleotide sequence ID" value="NZ_VTAV01000001.1"/>
</dbReference>
<dbReference type="Pfam" id="PF00722">
    <property type="entry name" value="Glyco_hydro_16"/>
    <property type="match status" value="1"/>
</dbReference>
<comment type="similarity">
    <text evidence="1">Belongs to the glycosyl hydrolase 16 family.</text>
</comment>
<protein>
    <submittedName>
        <fullName evidence="3">Family 16 glycosylhydrolase</fullName>
    </submittedName>
</protein>
<dbReference type="PROSITE" id="PS51762">
    <property type="entry name" value="GH16_2"/>
    <property type="match status" value="1"/>
</dbReference>
<dbReference type="InterPro" id="IPR006103">
    <property type="entry name" value="Glyco_hydro_2_cat"/>
</dbReference>
<dbReference type="AlphaFoldDB" id="A0A5D4HBQ0"/>
<dbReference type="GO" id="GO:0004553">
    <property type="term" value="F:hydrolase activity, hydrolyzing O-glycosyl compounds"/>
    <property type="evidence" value="ECO:0007669"/>
    <property type="project" value="InterPro"/>
</dbReference>
<dbReference type="InterPro" id="IPR000757">
    <property type="entry name" value="Beta-glucanase-like"/>
</dbReference>
<accession>A0A5D4HBQ0</accession>
<evidence type="ECO:0000313" key="4">
    <source>
        <dbReference type="Proteomes" id="UP000322362"/>
    </source>
</evidence>
<evidence type="ECO:0000313" key="3">
    <source>
        <dbReference type="EMBL" id="TYR38067.1"/>
    </source>
</evidence>
<organism evidence="3 4">
    <name type="scientific">Sphingobacterium phlebotomi</name>
    <dbReference type="NCBI Taxonomy" id="2605433"/>
    <lineage>
        <taxon>Bacteria</taxon>
        <taxon>Pseudomonadati</taxon>
        <taxon>Bacteroidota</taxon>
        <taxon>Sphingobacteriia</taxon>
        <taxon>Sphingobacteriales</taxon>
        <taxon>Sphingobacteriaceae</taxon>
        <taxon>Sphingobacterium</taxon>
    </lineage>
</organism>
<name>A0A5D4HBQ0_9SPHI</name>
<dbReference type="SUPFAM" id="SSF49899">
    <property type="entry name" value="Concanavalin A-like lectins/glucanases"/>
    <property type="match status" value="1"/>
</dbReference>
<dbReference type="PANTHER" id="PTHR10963">
    <property type="entry name" value="GLYCOSYL HYDROLASE-RELATED"/>
    <property type="match status" value="1"/>
</dbReference>
<dbReference type="Gene3D" id="2.60.120.200">
    <property type="match status" value="1"/>
</dbReference>
<dbReference type="Gene3D" id="3.20.20.80">
    <property type="entry name" value="Glycosidases"/>
    <property type="match status" value="1"/>
</dbReference>
<evidence type="ECO:0000259" key="2">
    <source>
        <dbReference type="PROSITE" id="PS51762"/>
    </source>
</evidence>
<proteinExistence type="inferred from homology"/>
<dbReference type="Pfam" id="PF02836">
    <property type="entry name" value="Glyco_hydro_2_C"/>
    <property type="match status" value="1"/>
</dbReference>
<dbReference type="InterPro" id="IPR017853">
    <property type="entry name" value="GH"/>
</dbReference>
<keyword evidence="4" id="KW-1185">Reference proteome</keyword>